<evidence type="ECO:0000256" key="2">
    <source>
        <dbReference type="SAM" id="MobiDB-lite"/>
    </source>
</evidence>
<gene>
    <name evidence="3" type="ORF">PSON_ATCC_30995.1.T0870179</name>
</gene>
<reference evidence="3" key="1">
    <citation type="submission" date="2021-01" db="EMBL/GenBank/DDBJ databases">
        <authorList>
            <consortium name="Genoscope - CEA"/>
            <person name="William W."/>
        </authorList>
    </citation>
    <scope>NUCLEOTIDE SEQUENCE</scope>
</reference>
<keyword evidence="4" id="KW-1185">Reference proteome</keyword>
<evidence type="ECO:0000313" key="3">
    <source>
        <dbReference type="EMBL" id="CAD8106814.1"/>
    </source>
</evidence>
<dbReference type="PANTHER" id="PTHR13271:SF34">
    <property type="entry name" value="N-LYSINE METHYLTRANSFERASE SETD6"/>
    <property type="match status" value="1"/>
</dbReference>
<protein>
    <recommendedName>
        <fullName evidence="5">SET domain-containing protein</fullName>
    </recommendedName>
</protein>
<feature type="region of interest" description="Disordered" evidence="2">
    <location>
        <begin position="272"/>
        <end position="291"/>
    </location>
</feature>
<accession>A0A8S1PUU6</accession>
<dbReference type="Proteomes" id="UP000692954">
    <property type="component" value="Unassembled WGS sequence"/>
</dbReference>
<evidence type="ECO:0000256" key="1">
    <source>
        <dbReference type="SAM" id="Coils"/>
    </source>
</evidence>
<keyword evidence="1" id="KW-0175">Coiled coil</keyword>
<proteinExistence type="predicted"/>
<dbReference type="OrthoDB" id="295158at2759"/>
<evidence type="ECO:0000313" key="4">
    <source>
        <dbReference type="Proteomes" id="UP000692954"/>
    </source>
</evidence>
<organism evidence="3 4">
    <name type="scientific">Paramecium sonneborni</name>
    <dbReference type="NCBI Taxonomy" id="65129"/>
    <lineage>
        <taxon>Eukaryota</taxon>
        <taxon>Sar</taxon>
        <taxon>Alveolata</taxon>
        <taxon>Ciliophora</taxon>
        <taxon>Intramacronucleata</taxon>
        <taxon>Oligohymenophorea</taxon>
        <taxon>Peniculida</taxon>
        <taxon>Parameciidae</taxon>
        <taxon>Paramecium</taxon>
    </lineage>
</organism>
<dbReference type="PANTHER" id="PTHR13271">
    <property type="entry name" value="UNCHARACTERIZED PUTATIVE METHYLTRANSFERASE"/>
    <property type="match status" value="1"/>
</dbReference>
<feature type="compositionally biased region" description="Low complexity" evidence="2">
    <location>
        <begin position="275"/>
        <end position="285"/>
    </location>
</feature>
<dbReference type="GO" id="GO:0005634">
    <property type="term" value="C:nucleus"/>
    <property type="evidence" value="ECO:0007669"/>
    <property type="project" value="TreeGrafter"/>
</dbReference>
<dbReference type="GO" id="GO:0016279">
    <property type="term" value="F:protein-lysine N-methyltransferase activity"/>
    <property type="evidence" value="ECO:0007669"/>
    <property type="project" value="TreeGrafter"/>
</dbReference>
<dbReference type="InterPro" id="IPR050600">
    <property type="entry name" value="SETD3_SETD6_MTase"/>
</dbReference>
<name>A0A8S1PUU6_9CILI</name>
<sequence>MKRHSIGKKFRKIKALKKADPNAIVPEVPQQLQEYINQLNSKGLKTNKVEYAIFQTKNGLKYPGLIATEAIKPNDTLVTLPVDQLLTTRHAFESPLKKIFMEYPQMFSPKFLLQWEEYQFLTFLLYEYQKGKESQWYLLISNLPREIDNLVFWKSEDQALLKDKNLIRAAHKVYRDFMIAFNTLKYISDKNRDLFKPETVTLENTIWLYTHIHSRCFGGQGLKYTTMVPFCELFNHEQVDVCYDFQYKGQPSRYDDQFMYKRVVKGQENVDADDLSLSSSENSQDSQDDISDSDFFTSQYLEYEEFDFDEFKQFSTQSFHKNLTKNSEIKPLSNESQEEYYQRIKNHQELQNKQRKEFIIKLQIQQDVFQLAIECKSFLFKNIDFGDNISIIFLGQVFHLLDQTLNEYFTDEKSSAKAREEFKKLKITITIYKEYLYNFLNVIMKKPIQQEKIPLFAQKIGRKITRGFENLQQVLAQPVDRSIKYYPTNWEKDTFQNFLMRTRDPFEKGSQVYFCYNRLSNRTMLMKYGMALEYNKYDNAFLRVEYYKYLQLNEAKWIVHRFQLNKFKRFKLKFTAPPYDLIVFCKSVYWTLNQHSVDTLFKIKDLQLEKKALSLALQIIIEENAKFKETIENLQEQLNDESIDYHEYFAIIYRLERLRIYRHNISLFNICIVVVDRLLKGVLFEQAILQTEFDGDFYHTYRYILRIYFEQIKLAVQQSK</sequence>
<dbReference type="AlphaFoldDB" id="A0A8S1PUU6"/>
<feature type="coiled-coil region" evidence="1">
    <location>
        <begin position="603"/>
        <end position="644"/>
    </location>
</feature>
<dbReference type="FunFam" id="3.90.1410.10:FF:000025">
    <property type="entry name" value="Uncharacterized protein"/>
    <property type="match status" value="1"/>
</dbReference>
<evidence type="ECO:0008006" key="5">
    <source>
        <dbReference type="Google" id="ProtNLM"/>
    </source>
</evidence>
<dbReference type="CDD" id="cd10527">
    <property type="entry name" value="SET_LSMT"/>
    <property type="match status" value="1"/>
</dbReference>
<dbReference type="EMBL" id="CAJJDN010000087">
    <property type="protein sequence ID" value="CAD8106814.1"/>
    <property type="molecule type" value="Genomic_DNA"/>
</dbReference>
<comment type="caution">
    <text evidence="3">The sequence shown here is derived from an EMBL/GenBank/DDBJ whole genome shotgun (WGS) entry which is preliminary data.</text>
</comment>